<dbReference type="RefSeq" id="WP_055267698.1">
    <property type="nucleotide sequence ID" value="NZ_CABIXQ010000024.1"/>
</dbReference>
<dbReference type="InterPro" id="IPR051311">
    <property type="entry name" value="DedA_domain"/>
</dbReference>
<comment type="subcellular location">
    <subcellularLocation>
        <location evidence="1">Cell membrane</location>
        <topology evidence="1">Multi-pass membrane protein</topology>
    </subcellularLocation>
</comment>
<evidence type="ECO:0000256" key="5">
    <source>
        <dbReference type="ARBA" id="ARBA00022989"/>
    </source>
</evidence>
<feature type="transmembrane region" description="Helical" evidence="7">
    <location>
        <begin position="12"/>
        <end position="43"/>
    </location>
</feature>
<accession>A0A174K5I9</accession>
<evidence type="ECO:0000259" key="8">
    <source>
        <dbReference type="Pfam" id="PF09335"/>
    </source>
</evidence>
<dbReference type="GO" id="GO:0005886">
    <property type="term" value="C:plasma membrane"/>
    <property type="evidence" value="ECO:0007669"/>
    <property type="project" value="UniProtKB-SubCell"/>
</dbReference>
<evidence type="ECO:0000313" key="10">
    <source>
        <dbReference type="Proteomes" id="UP000095594"/>
    </source>
</evidence>
<evidence type="ECO:0000256" key="7">
    <source>
        <dbReference type="SAM" id="Phobius"/>
    </source>
</evidence>
<keyword evidence="6 7" id="KW-0472">Membrane</keyword>
<dbReference type="AlphaFoldDB" id="A0A174K5I9"/>
<evidence type="ECO:0000313" key="9">
    <source>
        <dbReference type="EMBL" id="CUP04550.1"/>
    </source>
</evidence>
<keyword evidence="5 7" id="KW-1133">Transmembrane helix</keyword>
<organism evidence="9 10">
    <name type="scientific">Clostridium disporicum</name>
    <dbReference type="NCBI Taxonomy" id="84024"/>
    <lineage>
        <taxon>Bacteria</taxon>
        <taxon>Bacillati</taxon>
        <taxon>Bacillota</taxon>
        <taxon>Clostridia</taxon>
        <taxon>Eubacteriales</taxon>
        <taxon>Clostridiaceae</taxon>
        <taxon>Clostridium</taxon>
    </lineage>
</organism>
<feature type="domain" description="VTT" evidence="8">
    <location>
        <begin position="30"/>
        <end position="156"/>
    </location>
</feature>
<feature type="transmembrane region" description="Helical" evidence="7">
    <location>
        <begin position="49"/>
        <end position="71"/>
    </location>
</feature>
<sequence>MTNLIETLKANTLVIIFIIMFLEALNLTGIPAIVIMPAVGVFIKSSGHSFLIVFAIATLGSILGSITYYLVSSKFGDIIYNFFYNKFPSTQKSLRKAKETAEKYGAKMCLIGRMLPTIRTFISLMSGIFKVKFKDYIIYSSIGIFVWNLVLMSFGYFGYILSTMTF</sequence>
<dbReference type="PANTHER" id="PTHR42709:SF6">
    <property type="entry name" value="UNDECAPRENYL PHOSPHATE TRANSPORTER A"/>
    <property type="match status" value="1"/>
</dbReference>
<dbReference type="EMBL" id="CYZX01000024">
    <property type="protein sequence ID" value="CUP04550.1"/>
    <property type="molecule type" value="Genomic_DNA"/>
</dbReference>
<evidence type="ECO:0000256" key="2">
    <source>
        <dbReference type="ARBA" id="ARBA00010792"/>
    </source>
</evidence>
<keyword evidence="3" id="KW-1003">Cell membrane</keyword>
<proteinExistence type="inferred from homology"/>
<evidence type="ECO:0000256" key="4">
    <source>
        <dbReference type="ARBA" id="ARBA00022692"/>
    </source>
</evidence>
<dbReference type="PANTHER" id="PTHR42709">
    <property type="entry name" value="ALKALINE PHOSPHATASE LIKE PROTEIN"/>
    <property type="match status" value="1"/>
</dbReference>
<dbReference type="InterPro" id="IPR032816">
    <property type="entry name" value="VTT_dom"/>
</dbReference>
<evidence type="ECO:0000256" key="1">
    <source>
        <dbReference type="ARBA" id="ARBA00004651"/>
    </source>
</evidence>
<keyword evidence="4 7" id="KW-0812">Transmembrane</keyword>
<dbReference type="Pfam" id="PF09335">
    <property type="entry name" value="VTT_dom"/>
    <property type="match status" value="1"/>
</dbReference>
<name>A0A174K5I9_9CLOT</name>
<comment type="similarity">
    <text evidence="2">Belongs to the DedA family.</text>
</comment>
<dbReference type="Proteomes" id="UP000095594">
    <property type="component" value="Unassembled WGS sequence"/>
</dbReference>
<dbReference type="OrthoDB" id="9813426at2"/>
<reference evidence="9 10" key="1">
    <citation type="submission" date="2015-09" db="EMBL/GenBank/DDBJ databases">
        <authorList>
            <consortium name="Pathogen Informatics"/>
        </authorList>
    </citation>
    <scope>NUCLEOTIDE SEQUENCE [LARGE SCALE GENOMIC DNA]</scope>
    <source>
        <strain evidence="9 10">2789STDY5834856</strain>
    </source>
</reference>
<gene>
    <name evidence="9" type="primary">dedA_3</name>
    <name evidence="9" type="ORF">ERS852471_02868</name>
</gene>
<feature type="transmembrane region" description="Helical" evidence="7">
    <location>
        <begin position="136"/>
        <end position="161"/>
    </location>
</feature>
<evidence type="ECO:0000256" key="6">
    <source>
        <dbReference type="ARBA" id="ARBA00023136"/>
    </source>
</evidence>
<evidence type="ECO:0000256" key="3">
    <source>
        <dbReference type="ARBA" id="ARBA00022475"/>
    </source>
</evidence>
<protein>
    <submittedName>
        <fullName evidence="9">DedA family membrane protein</fullName>
    </submittedName>
</protein>